<dbReference type="AlphaFoldDB" id="A0ABD0JC28"/>
<proteinExistence type="predicted"/>
<evidence type="ECO:0000313" key="1">
    <source>
        <dbReference type="EMBL" id="KAK7469625.1"/>
    </source>
</evidence>
<dbReference type="Proteomes" id="UP001519460">
    <property type="component" value="Unassembled WGS sequence"/>
</dbReference>
<gene>
    <name evidence="1" type="ORF">BaRGS_00036354</name>
</gene>
<organism evidence="1 2">
    <name type="scientific">Batillaria attramentaria</name>
    <dbReference type="NCBI Taxonomy" id="370345"/>
    <lineage>
        <taxon>Eukaryota</taxon>
        <taxon>Metazoa</taxon>
        <taxon>Spiralia</taxon>
        <taxon>Lophotrochozoa</taxon>
        <taxon>Mollusca</taxon>
        <taxon>Gastropoda</taxon>
        <taxon>Caenogastropoda</taxon>
        <taxon>Sorbeoconcha</taxon>
        <taxon>Cerithioidea</taxon>
        <taxon>Batillariidae</taxon>
        <taxon>Batillaria</taxon>
    </lineage>
</organism>
<evidence type="ECO:0000313" key="2">
    <source>
        <dbReference type="Proteomes" id="UP001519460"/>
    </source>
</evidence>
<protein>
    <submittedName>
        <fullName evidence="1">Uncharacterized protein</fullName>
    </submittedName>
</protein>
<reference evidence="1 2" key="1">
    <citation type="journal article" date="2023" name="Sci. Data">
        <title>Genome assembly of the Korean intertidal mud-creeper Batillaria attramentaria.</title>
        <authorList>
            <person name="Patra A.K."/>
            <person name="Ho P.T."/>
            <person name="Jun S."/>
            <person name="Lee S.J."/>
            <person name="Kim Y."/>
            <person name="Won Y.J."/>
        </authorList>
    </citation>
    <scope>NUCLEOTIDE SEQUENCE [LARGE SCALE GENOMIC DNA]</scope>
    <source>
        <strain evidence="1">Wonlab-2016</strain>
    </source>
</reference>
<keyword evidence="2" id="KW-1185">Reference proteome</keyword>
<accession>A0ABD0JC28</accession>
<sequence>MGLFSSGNSSVWSESHVWHGTFQQWEQLSLVKNMFDTGLFSSGNRVWSGSHVWHGTFQQWEQLSHSQNISTQDNVASVMNNSDLQLFCSSVQHRLCADDIFKCYTLSS</sequence>
<dbReference type="EMBL" id="JACVVK020000510">
    <property type="protein sequence ID" value="KAK7469625.1"/>
    <property type="molecule type" value="Genomic_DNA"/>
</dbReference>
<comment type="caution">
    <text evidence="1">The sequence shown here is derived from an EMBL/GenBank/DDBJ whole genome shotgun (WGS) entry which is preliminary data.</text>
</comment>
<name>A0ABD0JC28_9CAEN</name>